<dbReference type="InterPro" id="IPR041657">
    <property type="entry name" value="HTH_17"/>
</dbReference>
<comment type="caution">
    <text evidence="2">The sequence shown here is derived from an EMBL/GenBank/DDBJ whole genome shotgun (WGS) entry which is preliminary data.</text>
</comment>
<dbReference type="RefSeq" id="WP_218031865.1">
    <property type="nucleotide sequence ID" value="NZ_BIFS01000001.1"/>
</dbReference>
<proteinExistence type="predicted"/>
<dbReference type="Proteomes" id="UP000287188">
    <property type="component" value="Unassembled WGS sequence"/>
</dbReference>
<evidence type="ECO:0000313" key="3">
    <source>
        <dbReference type="Proteomes" id="UP000287188"/>
    </source>
</evidence>
<dbReference type="AlphaFoldDB" id="A0A402AKJ6"/>
<dbReference type="Pfam" id="PF12728">
    <property type="entry name" value="HTH_17"/>
    <property type="match status" value="1"/>
</dbReference>
<evidence type="ECO:0000313" key="2">
    <source>
        <dbReference type="EMBL" id="GCE19545.1"/>
    </source>
</evidence>
<dbReference type="NCBIfam" id="TIGR01764">
    <property type="entry name" value="excise"/>
    <property type="match status" value="1"/>
</dbReference>
<gene>
    <name evidence="2" type="ORF">KDK_33450</name>
</gene>
<keyword evidence="3" id="KW-1185">Reference proteome</keyword>
<dbReference type="Gene3D" id="1.10.1660.10">
    <property type="match status" value="1"/>
</dbReference>
<dbReference type="GO" id="GO:0003677">
    <property type="term" value="F:DNA binding"/>
    <property type="evidence" value="ECO:0007669"/>
    <property type="project" value="InterPro"/>
</dbReference>
<organism evidence="2 3">
    <name type="scientific">Dictyobacter kobayashii</name>
    <dbReference type="NCBI Taxonomy" id="2014872"/>
    <lineage>
        <taxon>Bacteria</taxon>
        <taxon>Bacillati</taxon>
        <taxon>Chloroflexota</taxon>
        <taxon>Ktedonobacteria</taxon>
        <taxon>Ktedonobacterales</taxon>
        <taxon>Dictyobacteraceae</taxon>
        <taxon>Dictyobacter</taxon>
    </lineage>
</organism>
<evidence type="ECO:0000259" key="1">
    <source>
        <dbReference type="Pfam" id="PF12728"/>
    </source>
</evidence>
<accession>A0A402AKJ6</accession>
<feature type="domain" description="Helix-turn-helix" evidence="1">
    <location>
        <begin position="5"/>
        <end position="55"/>
    </location>
</feature>
<sequence>MQDEMLTAKEVSQIMKVNIKTVREWVASGDLKAIWIGKREYRISRQDLNAFIEKRKQPPEN</sequence>
<dbReference type="InterPro" id="IPR009061">
    <property type="entry name" value="DNA-bd_dom_put_sf"/>
</dbReference>
<protein>
    <recommendedName>
        <fullName evidence="1">Helix-turn-helix domain-containing protein</fullName>
    </recommendedName>
</protein>
<name>A0A402AKJ6_9CHLR</name>
<reference evidence="3" key="1">
    <citation type="submission" date="2018-12" db="EMBL/GenBank/DDBJ databases">
        <title>Tengunoibacter tsumagoiensis gen. nov., sp. nov., Dictyobacter kobayashii sp. nov., D. alpinus sp. nov., and D. joshuensis sp. nov. and description of Dictyobacteraceae fam. nov. within the order Ktedonobacterales isolated from Tengu-no-mugimeshi.</title>
        <authorList>
            <person name="Wang C.M."/>
            <person name="Zheng Y."/>
            <person name="Sakai Y."/>
            <person name="Toyoda A."/>
            <person name="Minakuchi Y."/>
            <person name="Abe K."/>
            <person name="Yokota A."/>
            <person name="Yabe S."/>
        </authorList>
    </citation>
    <scope>NUCLEOTIDE SEQUENCE [LARGE SCALE GENOMIC DNA]</scope>
    <source>
        <strain evidence="3">Uno11</strain>
    </source>
</reference>
<dbReference type="InterPro" id="IPR010093">
    <property type="entry name" value="SinI_DNA-bd"/>
</dbReference>
<dbReference type="SUPFAM" id="SSF46955">
    <property type="entry name" value="Putative DNA-binding domain"/>
    <property type="match status" value="1"/>
</dbReference>
<dbReference type="EMBL" id="BIFS01000001">
    <property type="protein sequence ID" value="GCE19545.1"/>
    <property type="molecule type" value="Genomic_DNA"/>
</dbReference>